<dbReference type="GeneTree" id="ENSGT00390000002564"/>
<keyword evidence="6" id="KW-1185">Reference proteome</keyword>
<dbReference type="InterPro" id="IPR036882">
    <property type="entry name" value="Alba-like_dom_sf"/>
</dbReference>
<comment type="subcellular location">
    <subcellularLocation>
        <location evidence="1">Nucleus</location>
    </subcellularLocation>
</comment>
<dbReference type="Ensembl" id="ENSSFOT00015003981.2">
    <property type="protein sequence ID" value="ENSSFOP00015003917.2"/>
    <property type="gene ID" value="ENSSFOG00015002563.2"/>
</dbReference>
<reference evidence="5 6" key="1">
    <citation type="submission" date="2019-04" db="EMBL/GenBank/DDBJ databases">
        <authorList>
            <consortium name="Wellcome Sanger Institute Data Sharing"/>
        </authorList>
    </citation>
    <scope>NUCLEOTIDE SEQUENCE [LARGE SCALE GENOMIC DNA]</scope>
</reference>
<gene>
    <name evidence="5" type="primary">RPP25</name>
</gene>
<dbReference type="Pfam" id="PF01918">
    <property type="entry name" value="Alba"/>
    <property type="match status" value="1"/>
</dbReference>
<protein>
    <submittedName>
        <fullName evidence="5">Ribonuclease P and MRP subunit p25</fullName>
    </submittedName>
</protein>
<dbReference type="PANTHER" id="PTHR13516:SF5">
    <property type="entry name" value="RIBONUCLEASE P PROTEIN SUBUNIT P25"/>
    <property type="match status" value="1"/>
</dbReference>
<dbReference type="OrthoDB" id="424402at2759"/>
<evidence type="ECO:0000256" key="2">
    <source>
        <dbReference type="ARBA" id="ARBA00008018"/>
    </source>
</evidence>
<dbReference type="InterPro" id="IPR051958">
    <property type="entry name" value="Alba-like_NAB"/>
</dbReference>
<comment type="similarity">
    <text evidence="2">Belongs to the histone-like Alba family.</text>
</comment>
<proteinExistence type="inferred from homology"/>
<dbReference type="SUPFAM" id="SSF82704">
    <property type="entry name" value="AlbA-like"/>
    <property type="match status" value="1"/>
</dbReference>
<dbReference type="GO" id="GO:0000172">
    <property type="term" value="C:ribonuclease MRP complex"/>
    <property type="evidence" value="ECO:0007669"/>
    <property type="project" value="TreeGrafter"/>
</dbReference>
<reference evidence="5" key="2">
    <citation type="submission" date="2025-08" db="UniProtKB">
        <authorList>
            <consortium name="Ensembl"/>
        </authorList>
    </citation>
    <scope>IDENTIFICATION</scope>
</reference>
<evidence type="ECO:0000256" key="3">
    <source>
        <dbReference type="ARBA" id="ARBA00023242"/>
    </source>
</evidence>
<organism evidence="5 6">
    <name type="scientific">Scleropages formosus</name>
    <name type="common">Asian bonytongue</name>
    <name type="synonym">Osteoglossum formosum</name>
    <dbReference type="NCBI Taxonomy" id="113540"/>
    <lineage>
        <taxon>Eukaryota</taxon>
        <taxon>Metazoa</taxon>
        <taxon>Chordata</taxon>
        <taxon>Craniata</taxon>
        <taxon>Vertebrata</taxon>
        <taxon>Euteleostomi</taxon>
        <taxon>Actinopterygii</taxon>
        <taxon>Neopterygii</taxon>
        <taxon>Teleostei</taxon>
        <taxon>Osteoglossocephala</taxon>
        <taxon>Osteoglossomorpha</taxon>
        <taxon>Osteoglossiformes</taxon>
        <taxon>Osteoglossidae</taxon>
        <taxon>Scleropages</taxon>
    </lineage>
</organism>
<accession>A0A8C9QVE5</accession>
<evidence type="ECO:0000313" key="5">
    <source>
        <dbReference type="Ensembl" id="ENSSFOP00015003917.2"/>
    </source>
</evidence>
<evidence type="ECO:0000259" key="4">
    <source>
        <dbReference type="Pfam" id="PF01918"/>
    </source>
</evidence>
<dbReference type="InterPro" id="IPR002775">
    <property type="entry name" value="DNA/RNA-bd_Alba-like"/>
</dbReference>
<dbReference type="PANTHER" id="PTHR13516">
    <property type="entry name" value="RIBONUCLEASE P SUBUNIT P25"/>
    <property type="match status" value="1"/>
</dbReference>
<dbReference type="Gene3D" id="3.30.110.20">
    <property type="entry name" value="Alba-like domain"/>
    <property type="match status" value="1"/>
</dbReference>
<dbReference type="Proteomes" id="UP000694397">
    <property type="component" value="Chromosome 7"/>
</dbReference>
<evidence type="ECO:0000313" key="6">
    <source>
        <dbReference type="Proteomes" id="UP000694397"/>
    </source>
</evidence>
<evidence type="ECO:0000256" key="1">
    <source>
        <dbReference type="ARBA" id="ARBA00004123"/>
    </source>
</evidence>
<sequence length="187" mass="20727">MPYYFCTVSSGKSFSPSRSLWRRENVGEHDLDCALNPSPFPGLPEGVLEMRVKEGSKIRNLMGFAMARMQGEGAEQSGLRQVVFVGSGRAVTKTITCAEILKRRLGGLHQLTKVRYKSVREVWENREGGTPEVTVHRTVPAISILLSKDPLDPQEPGYQPPEAPMGLWGNPTINALLLCATRSKTRF</sequence>
<reference evidence="5" key="3">
    <citation type="submission" date="2025-09" db="UniProtKB">
        <authorList>
            <consortium name="Ensembl"/>
        </authorList>
    </citation>
    <scope>IDENTIFICATION</scope>
</reference>
<feature type="domain" description="DNA/RNA-binding protein Alba-like" evidence="4">
    <location>
        <begin position="49"/>
        <end position="117"/>
    </location>
</feature>
<keyword evidence="3" id="KW-0539">Nucleus</keyword>
<dbReference type="AlphaFoldDB" id="A0A8C9QVE5"/>
<dbReference type="GO" id="GO:0005634">
    <property type="term" value="C:nucleus"/>
    <property type="evidence" value="ECO:0007669"/>
    <property type="project" value="UniProtKB-SubCell"/>
</dbReference>
<name>A0A8C9QVE5_SCLFO</name>
<dbReference type="GO" id="GO:0001682">
    <property type="term" value="P:tRNA 5'-leader removal"/>
    <property type="evidence" value="ECO:0007669"/>
    <property type="project" value="TreeGrafter"/>
</dbReference>
<dbReference type="GO" id="GO:0003723">
    <property type="term" value="F:RNA binding"/>
    <property type="evidence" value="ECO:0007669"/>
    <property type="project" value="TreeGrafter"/>
</dbReference>